<evidence type="ECO:0000256" key="1">
    <source>
        <dbReference type="SAM" id="MobiDB-lite"/>
    </source>
</evidence>
<dbReference type="EMBL" id="LCUC01000176">
    <property type="protein sequence ID" value="KKY34980.1"/>
    <property type="molecule type" value="Genomic_DNA"/>
</dbReference>
<evidence type="ECO:0000313" key="2">
    <source>
        <dbReference type="EMBL" id="KKY34980.1"/>
    </source>
</evidence>
<dbReference type="OrthoDB" id="5235630at2759"/>
<proteinExistence type="predicted"/>
<sequence length="131" mass="14521">MSSNNFGLSDNELKIALCALKVTVVDGKVEKGHLAKLTGHANPDSAQRVWYMVKKKIMETNITSLVDVDTPTKGPKKTPANMRTPNPKKRSKKQAAEKEDDTDAEVDEKPAKRVKKEVVEDTGLDMIEDEN</sequence>
<evidence type="ECO:0000313" key="3">
    <source>
        <dbReference type="Proteomes" id="UP000034680"/>
    </source>
</evidence>
<keyword evidence="3" id="KW-1185">Reference proteome</keyword>
<accession>A0A0G2I510</accession>
<feature type="region of interest" description="Disordered" evidence="1">
    <location>
        <begin position="67"/>
        <end position="131"/>
    </location>
</feature>
<comment type="caution">
    <text evidence="2">The sequence shown here is derived from an EMBL/GenBank/DDBJ whole genome shotgun (WGS) entry which is preliminary data.</text>
</comment>
<organism evidence="2 3">
    <name type="scientific">Diaporthe ampelina</name>
    <dbReference type="NCBI Taxonomy" id="1214573"/>
    <lineage>
        <taxon>Eukaryota</taxon>
        <taxon>Fungi</taxon>
        <taxon>Dikarya</taxon>
        <taxon>Ascomycota</taxon>
        <taxon>Pezizomycotina</taxon>
        <taxon>Sordariomycetes</taxon>
        <taxon>Sordariomycetidae</taxon>
        <taxon>Diaporthales</taxon>
        <taxon>Diaporthaceae</taxon>
        <taxon>Diaporthe</taxon>
    </lineage>
</organism>
<reference evidence="2 3" key="1">
    <citation type="submission" date="2015-05" db="EMBL/GenBank/DDBJ databases">
        <title>Distinctive expansion of gene families associated with plant cell wall degradation and secondary metabolism in the genomes of grapevine trunk pathogens.</title>
        <authorList>
            <person name="Lawrence D.P."/>
            <person name="Travadon R."/>
            <person name="Rolshausen P.E."/>
            <person name="Baumgartner K."/>
        </authorList>
    </citation>
    <scope>NUCLEOTIDE SEQUENCE [LARGE SCALE GENOMIC DNA]</scope>
    <source>
        <strain evidence="2">DA912</strain>
    </source>
</reference>
<protein>
    <submittedName>
        <fullName evidence="2">Uncharacterized protein</fullName>
    </submittedName>
</protein>
<feature type="compositionally biased region" description="Acidic residues" evidence="1">
    <location>
        <begin position="120"/>
        <end position="131"/>
    </location>
</feature>
<dbReference type="AlphaFoldDB" id="A0A0G2I510"/>
<dbReference type="Proteomes" id="UP000034680">
    <property type="component" value="Unassembled WGS sequence"/>
</dbReference>
<name>A0A0G2I510_9PEZI</name>
<reference evidence="2 3" key="2">
    <citation type="submission" date="2015-05" db="EMBL/GenBank/DDBJ databases">
        <authorList>
            <person name="Morales-Cruz A."/>
            <person name="Amrine K.C."/>
            <person name="Cantu D."/>
        </authorList>
    </citation>
    <scope>NUCLEOTIDE SEQUENCE [LARGE SCALE GENOMIC DNA]</scope>
    <source>
        <strain evidence="2">DA912</strain>
    </source>
</reference>
<gene>
    <name evidence="2" type="ORF">UCDDA912_g05071</name>
</gene>
<feature type="compositionally biased region" description="Basic and acidic residues" evidence="1">
    <location>
        <begin position="107"/>
        <end position="119"/>
    </location>
</feature>